<dbReference type="EC" id="3.4.19.12" evidence="11 15"/>
<evidence type="ECO:0000256" key="15">
    <source>
        <dbReference type="RuleBase" id="RU366025"/>
    </source>
</evidence>
<dbReference type="CDD" id="cd14386">
    <property type="entry name" value="UBA2_UBP5"/>
    <property type="match status" value="1"/>
</dbReference>
<name>A0A7S3K4P1_9STRA</name>
<dbReference type="SUPFAM" id="SSF54001">
    <property type="entry name" value="Cysteine proteinases"/>
    <property type="match status" value="1"/>
</dbReference>
<dbReference type="InterPro" id="IPR013083">
    <property type="entry name" value="Znf_RING/FYVE/PHD"/>
</dbReference>
<dbReference type="GO" id="GO:0016579">
    <property type="term" value="P:protein deubiquitination"/>
    <property type="evidence" value="ECO:0007669"/>
    <property type="project" value="InterPro"/>
</dbReference>
<dbReference type="GO" id="GO:0004843">
    <property type="term" value="F:cysteine-type deubiquitinase activity"/>
    <property type="evidence" value="ECO:0007669"/>
    <property type="project" value="UniProtKB-UniRule"/>
</dbReference>
<dbReference type="InterPro" id="IPR009060">
    <property type="entry name" value="UBA-like_sf"/>
</dbReference>
<dbReference type="Gene3D" id="3.90.70.10">
    <property type="entry name" value="Cysteine proteinases"/>
    <property type="match status" value="1"/>
</dbReference>
<feature type="active site" description="Proton acceptor" evidence="12">
    <location>
        <position position="807"/>
    </location>
</feature>
<proteinExistence type="inferred from homology"/>
<evidence type="ECO:0000259" key="18">
    <source>
        <dbReference type="PROSITE" id="PS50235"/>
    </source>
</evidence>
<feature type="compositionally biased region" description="Basic and acidic residues" evidence="16">
    <location>
        <begin position="519"/>
        <end position="530"/>
    </location>
</feature>
<feature type="region of interest" description="Disordered" evidence="16">
    <location>
        <begin position="512"/>
        <end position="533"/>
    </location>
</feature>
<dbReference type="PANTHER" id="PTHR24006:SF664">
    <property type="entry name" value="UBIQUITIN CARBOXYL-TERMINAL HYDROLASE"/>
    <property type="match status" value="1"/>
</dbReference>
<evidence type="ECO:0000256" key="1">
    <source>
        <dbReference type="ARBA" id="ARBA00000707"/>
    </source>
</evidence>
<dbReference type="InterPro" id="IPR028889">
    <property type="entry name" value="USP"/>
</dbReference>
<keyword evidence="3 11" id="KW-0645">Protease</keyword>
<feature type="domain" description="UBA" evidence="17">
    <location>
        <begin position="712"/>
        <end position="752"/>
    </location>
</feature>
<dbReference type="CDD" id="cd14294">
    <property type="entry name" value="UBA1_UBP5_like"/>
    <property type="match status" value="1"/>
</dbReference>
<gene>
    <name evidence="20" type="ORF">ALAG00032_LOCUS12834</name>
</gene>
<feature type="region of interest" description="Disordered" evidence="16">
    <location>
        <begin position="628"/>
        <end position="648"/>
    </location>
</feature>
<evidence type="ECO:0000259" key="19">
    <source>
        <dbReference type="PROSITE" id="PS50271"/>
    </source>
</evidence>
<evidence type="ECO:0000256" key="4">
    <source>
        <dbReference type="ARBA" id="ARBA00022723"/>
    </source>
</evidence>
<dbReference type="PROSITE" id="PS00973">
    <property type="entry name" value="USP_2"/>
    <property type="match status" value="1"/>
</dbReference>
<sequence length="847" mass="92667">MNQQVLARIRSGMSGLRQAEARDAVGNDECSYSYDTPWSEDGLYINLKTFRGVGREWLLGDTVASGCILYAYSTWRRVPKETLPSEKKEDPERLGLGIEGGFVTEDDMYHVEKENGLAVIMEDERIEKIKMPCNEIPEFITMIIKSILNHTGGSLPSSAIEQWTVDDGPPPISKYAQNLPEIPNPPRLSADPKTWKCGLSGDTENLWLNLSTGYVGGGRDQSAFGGPKGSNGALIHFQQTGSKYPLVVKLGTISKAGGEVFSYAPDEDCRVEDPQLADHLARFGIEIMRLSKTEKTTAELEVDTNAKFEWSAIAEAGEKLVPLSGPGLIGLVNLGNSCYMNSVVQLLLASTPIAQRYNSSIIQQAIAAQTNPSSDLLLQTAKILSALNSDRYAKPSSLLLEESGQVLSNSEYTTKSRLSTHIATKIKAARISPRTFKAAFGNNHIEFSTGQQQDAAEYFSWILELLTRAEHATSPNGTSSARLFTFGLEERTECTTSKLVRYRDSTNTRIDLPVPVPEEGPHPKRTKVTDDNDIIPNDQSIKNMLHISFESCVAAWIADSYVEDFYSTAIKRKGPAKRRTRLSSNPPFLVIKLNRYYVDLNTWEPKKLDVRVQMPEILDISDFKAPQHPADEGLLPEDDEAPTSNSSALIPDDSILNQLVAMGFDENGCRRACIATNNAGAEAAMEWVLTHSSDPDFSSPIIAQSTTPMKSGPDETAVAEMASLGFTPDQARAALTACDGSKERAADWLFSHMDDLDAACAAVMGAGGVTPATSAQSIPDIDNTSDCTKYSLVGFISHIGKNTGSGHYVAHIRKPGHGFVIFDDEKVAQSRKPPLDLGYIYLYKRNA</sequence>
<accession>A0A7S3K4P1</accession>
<dbReference type="Pfam" id="PF17807">
    <property type="entry name" value="zf-UBP_var"/>
    <property type="match status" value="1"/>
</dbReference>
<keyword evidence="7 11" id="KW-0833">Ubl conjugation pathway</keyword>
<dbReference type="GO" id="GO:0006508">
    <property type="term" value="P:proteolysis"/>
    <property type="evidence" value="ECO:0007669"/>
    <property type="project" value="UniProtKB-KW"/>
</dbReference>
<dbReference type="PIRSF" id="PIRSF016308">
    <property type="entry name" value="UBP"/>
    <property type="match status" value="1"/>
</dbReference>
<dbReference type="GO" id="GO:0005829">
    <property type="term" value="C:cytosol"/>
    <property type="evidence" value="ECO:0007669"/>
    <property type="project" value="TreeGrafter"/>
</dbReference>
<keyword evidence="6 14" id="KW-0863">Zinc-finger</keyword>
<dbReference type="SUPFAM" id="SSF57850">
    <property type="entry name" value="RING/U-box"/>
    <property type="match status" value="1"/>
</dbReference>
<dbReference type="InterPro" id="IPR038765">
    <property type="entry name" value="Papain-like_cys_pep_sf"/>
</dbReference>
<evidence type="ECO:0000256" key="16">
    <source>
        <dbReference type="SAM" id="MobiDB-lite"/>
    </source>
</evidence>
<evidence type="ECO:0000256" key="12">
    <source>
        <dbReference type="PIRSR" id="PIRSR016308-1"/>
    </source>
</evidence>
<dbReference type="PROSITE" id="PS50030">
    <property type="entry name" value="UBA"/>
    <property type="match status" value="2"/>
</dbReference>
<evidence type="ECO:0000256" key="6">
    <source>
        <dbReference type="ARBA" id="ARBA00022771"/>
    </source>
</evidence>
<dbReference type="InterPro" id="IPR015940">
    <property type="entry name" value="UBA"/>
</dbReference>
<evidence type="ECO:0000256" key="9">
    <source>
        <dbReference type="ARBA" id="ARBA00022807"/>
    </source>
</evidence>
<dbReference type="InterPro" id="IPR050164">
    <property type="entry name" value="Peptidase_C19"/>
</dbReference>
<dbReference type="InterPro" id="IPR041432">
    <property type="entry name" value="UBP13_Znf-UBP_var"/>
</dbReference>
<keyword evidence="5" id="KW-0677">Repeat</keyword>
<feature type="domain" description="USP" evidence="18">
    <location>
        <begin position="329"/>
        <end position="846"/>
    </location>
</feature>
<dbReference type="SMART" id="SM00165">
    <property type="entry name" value="UBA"/>
    <property type="match status" value="2"/>
</dbReference>
<evidence type="ECO:0000256" key="10">
    <source>
        <dbReference type="ARBA" id="ARBA00022833"/>
    </source>
</evidence>
<evidence type="ECO:0000256" key="5">
    <source>
        <dbReference type="ARBA" id="ARBA00022737"/>
    </source>
</evidence>
<feature type="domain" description="UBA" evidence="17">
    <location>
        <begin position="650"/>
        <end position="691"/>
    </location>
</feature>
<dbReference type="Pfam" id="PF00443">
    <property type="entry name" value="UCH"/>
    <property type="match status" value="1"/>
</dbReference>
<feature type="active site" description="Nucleophile" evidence="12">
    <location>
        <position position="338"/>
    </location>
</feature>
<dbReference type="Pfam" id="PF00627">
    <property type="entry name" value="UBA"/>
    <property type="match status" value="2"/>
</dbReference>
<dbReference type="GO" id="GO:0005634">
    <property type="term" value="C:nucleus"/>
    <property type="evidence" value="ECO:0007669"/>
    <property type="project" value="TreeGrafter"/>
</dbReference>
<evidence type="ECO:0000256" key="2">
    <source>
        <dbReference type="ARBA" id="ARBA00009085"/>
    </source>
</evidence>
<reference evidence="20" key="1">
    <citation type="submission" date="2021-01" db="EMBL/GenBank/DDBJ databases">
        <authorList>
            <person name="Corre E."/>
            <person name="Pelletier E."/>
            <person name="Niang G."/>
            <person name="Scheremetjew M."/>
            <person name="Finn R."/>
            <person name="Kale V."/>
            <person name="Holt S."/>
            <person name="Cochrane G."/>
            <person name="Meng A."/>
            <person name="Brown T."/>
            <person name="Cohen L."/>
        </authorList>
    </citation>
    <scope>NUCLEOTIDE SEQUENCE</scope>
    <source>
        <strain evidence="20">CCMP1510</strain>
    </source>
</reference>
<dbReference type="AlphaFoldDB" id="A0A7S3K4P1"/>
<dbReference type="PANTHER" id="PTHR24006">
    <property type="entry name" value="UBIQUITIN CARBOXYL-TERMINAL HYDROLASE"/>
    <property type="match status" value="1"/>
</dbReference>
<dbReference type="Gene3D" id="3.30.40.10">
    <property type="entry name" value="Zinc/RING finger domain, C3HC4 (zinc finger)"/>
    <property type="match status" value="2"/>
</dbReference>
<dbReference type="FunFam" id="1.10.8.10:FF:000086">
    <property type="entry name" value="Ubiquitin carboxyl-terminal hydrolase"/>
    <property type="match status" value="1"/>
</dbReference>
<organism evidence="20">
    <name type="scientific">Aureoumbra lagunensis</name>
    <dbReference type="NCBI Taxonomy" id="44058"/>
    <lineage>
        <taxon>Eukaryota</taxon>
        <taxon>Sar</taxon>
        <taxon>Stramenopiles</taxon>
        <taxon>Ochrophyta</taxon>
        <taxon>Pelagophyceae</taxon>
        <taxon>Pelagomonadales</taxon>
        <taxon>Aureoumbra</taxon>
    </lineage>
</organism>
<dbReference type="EMBL" id="HBIJ01019618">
    <property type="protein sequence ID" value="CAE0372051.1"/>
    <property type="molecule type" value="Transcribed_RNA"/>
</dbReference>
<dbReference type="PROSITE" id="PS50235">
    <property type="entry name" value="USP_3"/>
    <property type="match status" value="1"/>
</dbReference>
<evidence type="ECO:0000256" key="8">
    <source>
        <dbReference type="ARBA" id="ARBA00022801"/>
    </source>
</evidence>
<dbReference type="SMART" id="SM00290">
    <property type="entry name" value="ZnF_UBP"/>
    <property type="match status" value="1"/>
</dbReference>
<comment type="catalytic activity">
    <reaction evidence="1 11 15">
        <text>Thiol-dependent hydrolysis of ester, thioester, amide, peptide and isopeptide bonds formed by the C-terminal Gly of ubiquitin (a 76-residue protein attached to proteins as an intracellular targeting signal).</text>
        <dbReference type="EC" id="3.4.19.12"/>
    </reaction>
</comment>
<dbReference type="InterPro" id="IPR001607">
    <property type="entry name" value="Znf_UBP"/>
</dbReference>
<evidence type="ECO:0000256" key="3">
    <source>
        <dbReference type="ARBA" id="ARBA00022670"/>
    </source>
</evidence>
<keyword evidence="10 11" id="KW-0862">Zinc</keyword>
<dbReference type="GO" id="GO:0008270">
    <property type="term" value="F:zinc ion binding"/>
    <property type="evidence" value="ECO:0007669"/>
    <property type="project" value="UniProtKB-UniRule"/>
</dbReference>
<evidence type="ECO:0000256" key="7">
    <source>
        <dbReference type="ARBA" id="ARBA00022786"/>
    </source>
</evidence>
<evidence type="ECO:0000256" key="11">
    <source>
        <dbReference type="PIRNR" id="PIRNR016308"/>
    </source>
</evidence>
<dbReference type="Pfam" id="PF02148">
    <property type="entry name" value="zf-UBP"/>
    <property type="match status" value="1"/>
</dbReference>
<dbReference type="InterPro" id="IPR001394">
    <property type="entry name" value="Peptidase_C19_UCH"/>
</dbReference>
<feature type="binding site" evidence="13">
    <location>
        <position position="197"/>
    </location>
    <ligand>
        <name>Zn(2+)</name>
        <dbReference type="ChEBI" id="CHEBI:29105"/>
    </ligand>
</feature>
<keyword evidence="9 11" id="KW-0788">Thiol protease</keyword>
<keyword evidence="8 11" id="KW-0378">Hydrolase</keyword>
<evidence type="ECO:0000256" key="14">
    <source>
        <dbReference type="PROSITE-ProRule" id="PRU00502"/>
    </source>
</evidence>
<dbReference type="InterPro" id="IPR016652">
    <property type="entry name" value="Ubiquitinyl_hydrolase"/>
</dbReference>
<protein>
    <recommendedName>
        <fullName evidence="11 15">Ubiquitin carboxyl-terminal hydrolase</fullName>
        <ecNumber evidence="11 15">3.4.19.12</ecNumber>
    </recommendedName>
</protein>
<comment type="similarity">
    <text evidence="2 11 15">Belongs to the peptidase C19 family.</text>
</comment>
<evidence type="ECO:0000259" key="17">
    <source>
        <dbReference type="PROSITE" id="PS50030"/>
    </source>
</evidence>
<evidence type="ECO:0000313" key="20">
    <source>
        <dbReference type="EMBL" id="CAE0372051.1"/>
    </source>
</evidence>
<dbReference type="SUPFAM" id="SSF46934">
    <property type="entry name" value="UBA-like"/>
    <property type="match status" value="1"/>
</dbReference>
<evidence type="ECO:0000256" key="13">
    <source>
        <dbReference type="PIRSR" id="PIRSR016308-3"/>
    </source>
</evidence>
<dbReference type="Gene3D" id="1.10.8.10">
    <property type="entry name" value="DNA helicase RuvA subunit, C-terminal domain"/>
    <property type="match status" value="2"/>
</dbReference>
<feature type="domain" description="UBP-type" evidence="19">
    <location>
        <begin position="171"/>
        <end position="287"/>
    </location>
</feature>
<dbReference type="InterPro" id="IPR018200">
    <property type="entry name" value="USP_CS"/>
</dbReference>
<keyword evidence="4 11" id="KW-0479">Metal-binding</keyword>
<dbReference type="PROSITE" id="PS00972">
    <property type="entry name" value="USP_1"/>
    <property type="match status" value="1"/>
</dbReference>
<dbReference type="PROSITE" id="PS50271">
    <property type="entry name" value="ZF_UBP"/>
    <property type="match status" value="1"/>
</dbReference>